<keyword evidence="4" id="KW-1185">Reference proteome</keyword>
<dbReference type="Proteomes" id="UP001595791">
    <property type="component" value="Unassembled WGS sequence"/>
</dbReference>
<keyword evidence="2" id="KW-0472">Membrane</keyword>
<proteinExistence type="predicted"/>
<evidence type="ECO:0000313" key="4">
    <source>
        <dbReference type="Proteomes" id="UP001595791"/>
    </source>
</evidence>
<feature type="transmembrane region" description="Helical" evidence="2">
    <location>
        <begin position="36"/>
        <end position="52"/>
    </location>
</feature>
<dbReference type="EMBL" id="JBHSBU010000001">
    <property type="protein sequence ID" value="MFC4160569.1"/>
    <property type="molecule type" value="Genomic_DNA"/>
</dbReference>
<reference evidence="4" key="1">
    <citation type="journal article" date="2019" name="Int. J. Syst. Evol. Microbiol.">
        <title>The Global Catalogue of Microorganisms (GCM) 10K type strain sequencing project: providing services to taxonomists for standard genome sequencing and annotation.</title>
        <authorList>
            <consortium name="The Broad Institute Genomics Platform"/>
            <consortium name="The Broad Institute Genome Sequencing Center for Infectious Disease"/>
            <person name="Wu L."/>
            <person name="Ma J."/>
        </authorList>
    </citation>
    <scope>NUCLEOTIDE SEQUENCE [LARGE SCALE GENOMIC DNA]</scope>
    <source>
        <strain evidence="4">LMG 29894</strain>
    </source>
</reference>
<organism evidence="3 4">
    <name type="scientific">Chitinimonas lacunae</name>
    <dbReference type="NCBI Taxonomy" id="1963018"/>
    <lineage>
        <taxon>Bacteria</taxon>
        <taxon>Pseudomonadati</taxon>
        <taxon>Pseudomonadota</taxon>
        <taxon>Betaproteobacteria</taxon>
        <taxon>Neisseriales</taxon>
        <taxon>Chitinibacteraceae</taxon>
        <taxon>Chitinimonas</taxon>
    </lineage>
</organism>
<accession>A0ABV8MS90</accession>
<keyword evidence="2" id="KW-1133">Transmembrane helix</keyword>
<sequence>MQHHPPPSRHRWVFWGFAAIAAFLLLTEHMAHVLGALPYLLLVACPLMHVFMHRGHDHHQAHHEQHHDDHDQKEQR</sequence>
<gene>
    <name evidence="3" type="ORF">ACFOW7_14610</name>
</gene>
<dbReference type="RefSeq" id="WP_378165540.1">
    <property type="nucleotide sequence ID" value="NZ_JBHSBU010000001.1"/>
</dbReference>
<feature type="transmembrane region" description="Helical" evidence="2">
    <location>
        <begin position="12"/>
        <end position="30"/>
    </location>
</feature>
<protein>
    <submittedName>
        <fullName evidence="3">DUF2933 domain-containing protein</fullName>
    </submittedName>
</protein>
<comment type="caution">
    <text evidence="3">The sequence shown here is derived from an EMBL/GenBank/DDBJ whole genome shotgun (WGS) entry which is preliminary data.</text>
</comment>
<dbReference type="Pfam" id="PF11666">
    <property type="entry name" value="DUF2933"/>
    <property type="match status" value="1"/>
</dbReference>
<evidence type="ECO:0000313" key="3">
    <source>
        <dbReference type="EMBL" id="MFC4160569.1"/>
    </source>
</evidence>
<feature type="region of interest" description="Disordered" evidence="1">
    <location>
        <begin position="57"/>
        <end position="76"/>
    </location>
</feature>
<feature type="compositionally biased region" description="Basic and acidic residues" evidence="1">
    <location>
        <begin position="62"/>
        <end position="76"/>
    </location>
</feature>
<name>A0ABV8MS90_9NEIS</name>
<keyword evidence="2" id="KW-0812">Transmembrane</keyword>
<evidence type="ECO:0000256" key="1">
    <source>
        <dbReference type="SAM" id="MobiDB-lite"/>
    </source>
</evidence>
<evidence type="ECO:0000256" key="2">
    <source>
        <dbReference type="SAM" id="Phobius"/>
    </source>
</evidence>
<dbReference type="InterPro" id="IPR021682">
    <property type="entry name" value="DUF2933"/>
</dbReference>